<keyword evidence="3" id="KW-1185">Reference proteome</keyword>
<comment type="caution">
    <text evidence="2">The sequence shown here is derived from an EMBL/GenBank/DDBJ whole genome shotgun (WGS) entry which is preliminary data.</text>
</comment>
<feature type="compositionally biased region" description="Basic and acidic residues" evidence="1">
    <location>
        <begin position="1"/>
        <end position="28"/>
    </location>
</feature>
<feature type="compositionally biased region" description="Basic and acidic residues" evidence="1">
    <location>
        <begin position="49"/>
        <end position="73"/>
    </location>
</feature>
<dbReference type="EMBL" id="JAVREL010000012">
    <property type="protein sequence ID" value="MDT0345042.1"/>
    <property type="molecule type" value="Genomic_DNA"/>
</dbReference>
<proteinExistence type="predicted"/>
<sequence length="169" mass="18768">MTSKKMEGNVEQRRRAALDAERAGERPSARGATTGASKQRTHRPSRSSLTHEEKTDPIHRGKQRREAEERAEARGQPPPAPPTEPKFPGRGRPGYGPEHERVFEALGVAERRHGGEGVYATEIARTAKLPDEQTRLLLRDLVAVHGLVTELQGTDSPDLGARYETKPRR</sequence>
<reference evidence="3" key="1">
    <citation type="submission" date="2023-07" db="EMBL/GenBank/DDBJ databases">
        <title>30 novel species of actinomycetes from the DSMZ collection.</title>
        <authorList>
            <person name="Nouioui I."/>
        </authorList>
    </citation>
    <scope>NUCLEOTIDE SEQUENCE [LARGE SCALE GENOMIC DNA]</scope>
    <source>
        <strain evidence="3">DSM 44938</strain>
    </source>
</reference>
<dbReference type="RefSeq" id="WP_311706170.1">
    <property type="nucleotide sequence ID" value="NZ_JAVREL010000012.1"/>
</dbReference>
<protein>
    <submittedName>
        <fullName evidence="2">Uncharacterized protein</fullName>
    </submittedName>
</protein>
<evidence type="ECO:0000313" key="2">
    <source>
        <dbReference type="EMBL" id="MDT0345042.1"/>
    </source>
</evidence>
<accession>A0ABU2MUG0</accession>
<gene>
    <name evidence="2" type="ORF">RM590_20875</name>
</gene>
<evidence type="ECO:0000256" key="1">
    <source>
        <dbReference type="SAM" id="MobiDB-lite"/>
    </source>
</evidence>
<feature type="region of interest" description="Disordered" evidence="1">
    <location>
        <begin position="1"/>
        <end position="99"/>
    </location>
</feature>
<organism evidence="2 3">
    <name type="scientific">Streptomyces litchfieldiae</name>
    <dbReference type="NCBI Taxonomy" id="3075543"/>
    <lineage>
        <taxon>Bacteria</taxon>
        <taxon>Bacillati</taxon>
        <taxon>Actinomycetota</taxon>
        <taxon>Actinomycetes</taxon>
        <taxon>Kitasatosporales</taxon>
        <taxon>Streptomycetaceae</taxon>
        <taxon>Streptomyces</taxon>
    </lineage>
</organism>
<name>A0ABU2MUG0_9ACTN</name>
<feature type="compositionally biased region" description="Pro residues" evidence="1">
    <location>
        <begin position="76"/>
        <end position="85"/>
    </location>
</feature>
<dbReference type="Proteomes" id="UP001183246">
    <property type="component" value="Unassembled WGS sequence"/>
</dbReference>
<evidence type="ECO:0000313" key="3">
    <source>
        <dbReference type="Proteomes" id="UP001183246"/>
    </source>
</evidence>